<protein>
    <recommendedName>
        <fullName evidence="11">Bifunctional inhibitor/plant lipid transfer protein/seed storage helical domain-containing protein</fullName>
    </recommendedName>
</protein>
<evidence type="ECO:0000256" key="9">
    <source>
        <dbReference type="SAM" id="MobiDB-lite"/>
    </source>
</evidence>
<keyword evidence="5 10" id="KW-0732">Signal</keyword>
<dbReference type="GO" id="GO:0098552">
    <property type="term" value="C:side of membrane"/>
    <property type="evidence" value="ECO:0007669"/>
    <property type="project" value="UniProtKB-KW"/>
</dbReference>
<evidence type="ECO:0000313" key="13">
    <source>
        <dbReference type="Proteomes" id="UP001153076"/>
    </source>
</evidence>
<dbReference type="PANTHER" id="PTHR33044">
    <property type="entry name" value="BIFUNCTIONAL INHIBITOR/LIPID-TRANSFER PROTEIN/SEED STORAGE 2S ALBUMIN SUPERFAMILY PROTEIN-RELATED"/>
    <property type="match status" value="1"/>
</dbReference>
<evidence type="ECO:0000256" key="5">
    <source>
        <dbReference type="ARBA" id="ARBA00022729"/>
    </source>
</evidence>
<evidence type="ECO:0000256" key="8">
    <source>
        <dbReference type="ARBA" id="ARBA00023288"/>
    </source>
</evidence>
<dbReference type="InterPro" id="IPR043325">
    <property type="entry name" value="LTSS"/>
</dbReference>
<dbReference type="GO" id="GO:0005886">
    <property type="term" value="C:plasma membrane"/>
    <property type="evidence" value="ECO:0007669"/>
    <property type="project" value="UniProtKB-SubCell"/>
</dbReference>
<feature type="compositionally biased region" description="Low complexity" evidence="9">
    <location>
        <begin position="108"/>
        <end position="127"/>
    </location>
</feature>
<dbReference type="SUPFAM" id="SSF47699">
    <property type="entry name" value="Bifunctional inhibitor/lipid-transfer protein/seed storage 2S albumin"/>
    <property type="match status" value="1"/>
</dbReference>
<evidence type="ECO:0000256" key="3">
    <source>
        <dbReference type="ARBA" id="ARBA00022475"/>
    </source>
</evidence>
<keyword evidence="4" id="KW-0472">Membrane</keyword>
<dbReference type="InterPro" id="IPR000528">
    <property type="entry name" value="Plant_nsLTP"/>
</dbReference>
<evidence type="ECO:0000313" key="12">
    <source>
        <dbReference type="EMBL" id="KAJ8449367.1"/>
    </source>
</evidence>
<dbReference type="GO" id="GO:0008289">
    <property type="term" value="F:lipid binding"/>
    <property type="evidence" value="ECO:0007669"/>
    <property type="project" value="InterPro"/>
</dbReference>
<dbReference type="Pfam" id="PF14368">
    <property type="entry name" value="LTP_2"/>
    <property type="match status" value="1"/>
</dbReference>
<keyword evidence="7" id="KW-0325">Glycoprotein</keyword>
<organism evidence="12 13">
    <name type="scientific">Carnegiea gigantea</name>
    <dbReference type="NCBI Taxonomy" id="171969"/>
    <lineage>
        <taxon>Eukaryota</taxon>
        <taxon>Viridiplantae</taxon>
        <taxon>Streptophyta</taxon>
        <taxon>Embryophyta</taxon>
        <taxon>Tracheophyta</taxon>
        <taxon>Spermatophyta</taxon>
        <taxon>Magnoliopsida</taxon>
        <taxon>eudicotyledons</taxon>
        <taxon>Gunneridae</taxon>
        <taxon>Pentapetalae</taxon>
        <taxon>Caryophyllales</taxon>
        <taxon>Cactineae</taxon>
        <taxon>Cactaceae</taxon>
        <taxon>Cactoideae</taxon>
        <taxon>Echinocereeae</taxon>
        <taxon>Carnegiea</taxon>
    </lineage>
</organism>
<keyword evidence="13" id="KW-1185">Reference proteome</keyword>
<feature type="chain" id="PRO_5040417839" description="Bifunctional inhibitor/plant lipid transfer protein/seed storage helical domain-containing protein" evidence="10">
    <location>
        <begin position="22"/>
        <end position="169"/>
    </location>
</feature>
<evidence type="ECO:0000259" key="11">
    <source>
        <dbReference type="Pfam" id="PF14368"/>
    </source>
</evidence>
<evidence type="ECO:0000256" key="6">
    <source>
        <dbReference type="ARBA" id="ARBA00023157"/>
    </source>
</evidence>
<name>A0A9Q1QP39_9CARY</name>
<comment type="caution">
    <text evidence="12">The sequence shown here is derived from an EMBL/GenBank/DDBJ whole genome shotgun (WGS) entry which is preliminary data.</text>
</comment>
<keyword evidence="6" id="KW-1015">Disulfide bond</keyword>
<feature type="signal peptide" evidence="10">
    <location>
        <begin position="1"/>
        <end position="21"/>
    </location>
</feature>
<evidence type="ECO:0000256" key="10">
    <source>
        <dbReference type="SAM" id="SignalP"/>
    </source>
</evidence>
<evidence type="ECO:0000256" key="4">
    <source>
        <dbReference type="ARBA" id="ARBA00022622"/>
    </source>
</evidence>
<keyword evidence="3" id="KW-1003">Cell membrane</keyword>
<keyword evidence="8" id="KW-0449">Lipoprotein</keyword>
<dbReference type="PRINTS" id="PR00382">
    <property type="entry name" value="LIPIDTRNSFER"/>
</dbReference>
<dbReference type="OrthoDB" id="690947at2759"/>
<feature type="region of interest" description="Disordered" evidence="9">
    <location>
        <begin position="106"/>
        <end position="141"/>
    </location>
</feature>
<evidence type="ECO:0000256" key="1">
    <source>
        <dbReference type="ARBA" id="ARBA00004609"/>
    </source>
</evidence>
<dbReference type="Gene3D" id="1.10.110.10">
    <property type="entry name" value="Plant lipid-transfer and hydrophobic proteins"/>
    <property type="match status" value="1"/>
</dbReference>
<dbReference type="InterPro" id="IPR016140">
    <property type="entry name" value="Bifunc_inhib/LTP/seed_store"/>
</dbReference>
<accession>A0A9Q1QP39</accession>
<gene>
    <name evidence="12" type="ORF">Cgig2_002499</name>
</gene>
<comment type="similarity">
    <text evidence="2">Belongs to the plant LTP family.</text>
</comment>
<feature type="domain" description="Bifunctional inhibitor/plant lipid transfer protein/seed storage helical" evidence="11">
    <location>
        <begin position="14"/>
        <end position="98"/>
    </location>
</feature>
<proteinExistence type="inferred from homology"/>
<dbReference type="Proteomes" id="UP001153076">
    <property type="component" value="Unassembled WGS sequence"/>
</dbReference>
<dbReference type="EMBL" id="JAKOGI010000022">
    <property type="protein sequence ID" value="KAJ8449367.1"/>
    <property type="molecule type" value="Genomic_DNA"/>
</dbReference>
<dbReference type="AlphaFoldDB" id="A0A9Q1QP39"/>
<dbReference type="CDD" id="cd00010">
    <property type="entry name" value="AAI_LTSS"/>
    <property type="match status" value="1"/>
</dbReference>
<sequence length="169" mass="16696">MGGPWWLMAVLTAAAVATAAAQGGGAGLPSCASKLVPCAEYLNATKAPPSSCCDPLKETVTNEKACLCSIYKNPAALQSFGINVTQVMGLPKLCGIDVGKDPSALCKAGAQPPSSSSSGSAQSPPAGTGSGSGSGSESTGSKNAAITNKFSRAGLLASLAVFCAYLMVY</sequence>
<evidence type="ECO:0000256" key="2">
    <source>
        <dbReference type="ARBA" id="ARBA00009748"/>
    </source>
</evidence>
<dbReference type="InterPro" id="IPR036312">
    <property type="entry name" value="Bifun_inhib/LTP/seed_sf"/>
</dbReference>
<keyword evidence="4" id="KW-0336">GPI-anchor</keyword>
<comment type="subcellular location">
    <subcellularLocation>
        <location evidence="1">Cell membrane</location>
        <topology evidence="1">Lipid-anchor</topology>
        <topology evidence="1">GPI-anchor</topology>
    </subcellularLocation>
</comment>
<dbReference type="GO" id="GO:0006869">
    <property type="term" value="P:lipid transport"/>
    <property type="evidence" value="ECO:0007669"/>
    <property type="project" value="InterPro"/>
</dbReference>
<reference evidence="12" key="1">
    <citation type="submission" date="2022-04" db="EMBL/GenBank/DDBJ databases">
        <title>Carnegiea gigantea Genome sequencing and assembly v2.</title>
        <authorList>
            <person name="Copetti D."/>
            <person name="Sanderson M.J."/>
            <person name="Burquez A."/>
            <person name="Wojciechowski M.F."/>
        </authorList>
    </citation>
    <scope>NUCLEOTIDE SEQUENCE</scope>
    <source>
        <strain evidence="12">SGP5-SGP5p</strain>
        <tissue evidence="12">Aerial part</tissue>
    </source>
</reference>
<evidence type="ECO:0000256" key="7">
    <source>
        <dbReference type="ARBA" id="ARBA00023180"/>
    </source>
</evidence>